<proteinExistence type="predicted"/>
<accession>A0A0F5FSY4</accession>
<dbReference type="PATRIC" id="fig|443610.3.peg.366"/>
<protein>
    <recommendedName>
        <fullName evidence="3">ABM domain-containing protein</fullName>
    </recommendedName>
</protein>
<name>A0A0F5FSY4_9HYPH</name>
<organism evidence="1 2">
    <name type="scientific">Devosia geojensis</name>
    <dbReference type="NCBI Taxonomy" id="443610"/>
    <lineage>
        <taxon>Bacteria</taxon>
        <taxon>Pseudomonadati</taxon>
        <taxon>Pseudomonadota</taxon>
        <taxon>Alphaproteobacteria</taxon>
        <taxon>Hyphomicrobiales</taxon>
        <taxon>Devosiaceae</taxon>
        <taxon>Devosia</taxon>
    </lineage>
</organism>
<comment type="caution">
    <text evidence="1">The sequence shown here is derived from an EMBL/GenBank/DDBJ whole genome shotgun (WGS) entry which is preliminary data.</text>
</comment>
<reference evidence="1 2" key="1">
    <citation type="submission" date="2015-03" db="EMBL/GenBank/DDBJ databases">
        <authorList>
            <person name="Hassan Y.I."/>
            <person name="Lepp D."/>
            <person name="Li X.-Z."/>
            <person name="Zhou T."/>
        </authorList>
    </citation>
    <scope>NUCLEOTIDE SEQUENCE [LARGE SCALE GENOMIC DNA]</scope>
    <source>
        <strain evidence="1 2">BD-c194</strain>
    </source>
</reference>
<dbReference type="RefSeq" id="WP_046108637.1">
    <property type="nucleotide sequence ID" value="NZ_JZEX01000108.1"/>
</dbReference>
<gene>
    <name evidence="1" type="ORF">VE25_10815</name>
</gene>
<evidence type="ECO:0008006" key="3">
    <source>
        <dbReference type="Google" id="ProtNLM"/>
    </source>
</evidence>
<keyword evidence="2" id="KW-1185">Reference proteome</keyword>
<evidence type="ECO:0000313" key="2">
    <source>
        <dbReference type="Proteomes" id="UP000033632"/>
    </source>
</evidence>
<dbReference type="AlphaFoldDB" id="A0A0F5FSY4"/>
<dbReference type="EMBL" id="JZEX01000108">
    <property type="protein sequence ID" value="KKB11670.1"/>
    <property type="molecule type" value="Genomic_DNA"/>
</dbReference>
<sequence length="113" mass="11658">MSALIPLDTSRQALAAPVAYRVTFRLREGQNGDPAAFDAAIDAWLAEQPGFAGPSPVADAVLWQSHASAWAAAEKLARAVRKAPGFAAVDPASLSLTHTGPSRAAAGLILRVA</sequence>
<dbReference type="Proteomes" id="UP000033632">
    <property type="component" value="Unassembled WGS sequence"/>
</dbReference>
<evidence type="ECO:0000313" key="1">
    <source>
        <dbReference type="EMBL" id="KKB11670.1"/>
    </source>
</evidence>